<feature type="transmembrane region" description="Helical" evidence="1">
    <location>
        <begin position="205"/>
        <end position="226"/>
    </location>
</feature>
<keyword evidence="3" id="KW-1185">Reference proteome</keyword>
<comment type="caution">
    <text evidence="2">The sequence shown here is derived from an EMBL/GenBank/DDBJ whole genome shotgun (WGS) entry which is preliminary data.</text>
</comment>
<feature type="transmembrane region" description="Helical" evidence="1">
    <location>
        <begin position="139"/>
        <end position="164"/>
    </location>
</feature>
<keyword evidence="1" id="KW-1133">Transmembrane helix</keyword>
<feature type="transmembrane region" description="Helical" evidence="1">
    <location>
        <begin position="100"/>
        <end position="127"/>
    </location>
</feature>
<evidence type="ECO:0000313" key="2">
    <source>
        <dbReference type="EMBL" id="KAI1720434.1"/>
    </source>
</evidence>
<keyword evidence="1" id="KW-0812">Transmembrane</keyword>
<sequence>MPNSSASIVRLSENFSDGTSFVAYVNLLLLICSYSLLIWVCLTKSPRLMSGYKWLIIVNATCCLFYELLNTLTMPELLSPYPIIIVQGPFKHLLSSNTLLYIYFDSFVFAMVILLYTNSLLFVYRYCQTVNNWIYERIFSYWILSMGICILPLMMIYVPVVALLHPMIGTSDRLMETLSDDIKTQQSLKHCVLVGLAGSHVRLTLTYVTLFAASVGVFITSIVVYTTFETYRFLQHRQNILGSRKAALYLALMNSLVIELIIGVVIIVIPFFLALISYLAESSYSSVIVSTSLRLSGLYPVCSNIILMYNVRSYRNAVFALLKRIIVFVITPSHVFPDMSLMKYIGTRSTQ</sequence>
<name>A0AAD4N898_9BILA</name>
<dbReference type="PANTHER" id="PTHR22943">
    <property type="entry name" value="7-TRANSMEMBRANE DOMAIN RECEPTOR C.ELEGANS"/>
    <property type="match status" value="1"/>
</dbReference>
<dbReference type="Proteomes" id="UP001201812">
    <property type="component" value="Unassembled WGS sequence"/>
</dbReference>
<dbReference type="PANTHER" id="PTHR22943:SF248">
    <property type="entry name" value="SEVEN TM RECEPTOR"/>
    <property type="match status" value="1"/>
</dbReference>
<dbReference type="AlphaFoldDB" id="A0AAD4N898"/>
<gene>
    <name evidence="2" type="ORF">DdX_05828</name>
</gene>
<protein>
    <submittedName>
        <fullName evidence="2">Serpentine type 7TM GPCR chemoreceptor str domain-containing protein</fullName>
    </submittedName>
</protein>
<reference evidence="2" key="1">
    <citation type="submission" date="2022-01" db="EMBL/GenBank/DDBJ databases">
        <title>Genome Sequence Resource for Two Populations of Ditylenchus destructor, the Migratory Endoparasitic Phytonematode.</title>
        <authorList>
            <person name="Zhang H."/>
            <person name="Lin R."/>
            <person name="Xie B."/>
        </authorList>
    </citation>
    <scope>NUCLEOTIDE SEQUENCE</scope>
    <source>
        <strain evidence="2">BazhouSP</strain>
    </source>
</reference>
<evidence type="ECO:0000313" key="3">
    <source>
        <dbReference type="Proteomes" id="UP001201812"/>
    </source>
</evidence>
<dbReference type="EMBL" id="JAKKPZ010000006">
    <property type="protein sequence ID" value="KAI1720434.1"/>
    <property type="molecule type" value="Genomic_DNA"/>
</dbReference>
<accession>A0AAD4N898</accession>
<feature type="transmembrane region" description="Helical" evidence="1">
    <location>
        <begin position="292"/>
        <end position="311"/>
    </location>
</feature>
<organism evidence="2 3">
    <name type="scientific">Ditylenchus destructor</name>
    <dbReference type="NCBI Taxonomy" id="166010"/>
    <lineage>
        <taxon>Eukaryota</taxon>
        <taxon>Metazoa</taxon>
        <taxon>Ecdysozoa</taxon>
        <taxon>Nematoda</taxon>
        <taxon>Chromadorea</taxon>
        <taxon>Rhabditida</taxon>
        <taxon>Tylenchina</taxon>
        <taxon>Tylenchomorpha</taxon>
        <taxon>Sphaerularioidea</taxon>
        <taxon>Anguinidae</taxon>
        <taxon>Anguininae</taxon>
        <taxon>Ditylenchus</taxon>
    </lineage>
</organism>
<proteinExistence type="predicted"/>
<dbReference type="Pfam" id="PF10326">
    <property type="entry name" value="7TM_GPCR_Str"/>
    <property type="match status" value="1"/>
</dbReference>
<evidence type="ECO:0000256" key="1">
    <source>
        <dbReference type="SAM" id="Phobius"/>
    </source>
</evidence>
<feature type="transmembrane region" description="Helical" evidence="1">
    <location>
        <begin position="21"/>
        <end position="42"/>
    </location>
</feature>
<keyword evidence="1" id="KW-0472">Membrane</keyword>
<feature type="transmembrane region" description="Helical" evidence="1">
    <location>
        <begin position="247"/>
        <end position="280"/>
    </location>
</feature>
<dbReference type="InterPro" id="IPR019428">
    <property type="entry name" value="7TM_GPCR_serpentine_rcpt_Str"/>
</dbReference>